<comment type="caution">
    <text evidence="1">The sequence shown here is derived from an EMBL/GenBank/DDBJ whole genome shotgun (WGS) entry which is preliminary data.</text>
</comment>
<accession>A0A2U1P9J8</accession>
<dbReference type="STRING" id="35608.A0A2U1P9J8"/>
<dbReference type="CDD" id="cd00866">
    <property type="entry name" value="PEBP_euk"/>
    <property type="match status" value="1"/>
</dbReference>
<reference evidence="1 2" key="1">
    <citation type="journal article" date="2018" name="Mol. Plant">
        <title>The genome of Artemisia annua provides insight into the evolution of Asteraceae family and artemisinin biosynthesis.</title>
        <authorList>
            <person name="Shen Q."/>
            <person name="Zhang L."/>
            <person name="Liao Z."/>
            <person name="Wang S."/>
            <person name="Yan T."/>
            <person name="Shi P."/>
            <person name="Liu M."/>
            <person name="Fu X."/>
            <person name="Pan Q."/>
            <person name="Wang Y."/>
            <person name="Lv Z."/>
            <person name="Lu X."/>
            <person name="Zhang F."/>
            <person name="Jiang W."/>
            <person name="Ma Y."/>
            <person name="Chen M."/>
            <person name="Hao X."/>
            <person name="Li L."/>
            <person name="Tang Y."/>
            <person name="Lv G."/>
            <person name="Zhou Y."/>
            <person name="Sun X."/>
            <person name="Brodelius P.E."/>
            <person name="Rose J.K.C."/>
            <person name="Tang K."/>
        </authorList>
    </citation>
    <scope>NUCLEOTIDE SEQUENCE [LARGE SCALE GENOMIC DNA]</scope>
    <source>
        <strain evidence="2">cv. Huhao1</strain>
        <tissue evidence="1">Leaf</tissue>
    </source>
</reference>
<dbReference type="InterPro" id="IPR008914">
    <property type="entry name" value="PEBP"/>
</dbReference>
<evidence type="ECO:0000313" key="2">
    <source>
        <dbReference type="Proteomes" id="UP000245207"/>
    </source>
</evidence>
<dbReference type="PANTHER" id="PTHR11362:SF82">
    <property type="entry name" value="PHOSPHATIDYLETHANOLAMINE-BINDING PROTEIN 4"/>
    <property type="match status" value="1"/>
</dbReference>
<dbReference type="Pfam" id="PF01161">
    <property type="entry name" value="PBP"/>
    <property type="match status" value="1"/>
</dbReference>
<dbReference type="GO" id="GO:0009737">
    <property type="term" value="P:response to abscisic acid"/>
    <property type="evidence" value="ECO:0007669"/>
    <property type="project" value="TreeGrafter"/>
</dbReference>
<dbReference type="AlphaFoldDB" id="A0A2U1P9J8"/>
<gene>
    <name evidence="1" type="ORF">CTI12_AA076670</name>
</gene>
<dbReference type="SUPFAM" id="SSF49777">
    <property type="entry name" value="PEBP-like"/>
    <property type="match status" value="1"/>
</dbReference>
<dbReference type="Proteomes" id="UP000245207">
    <property type="component" value="Unassembled WGS sequence"/>
</dbReference>
<dbReference type="InterPro" id="IPR035810">
    <property type="entry name" value="PEBP_euk"/>
</dbReference>
<dbReference type="Gene3D" id="3.90.280.10">
    <property type="entry name" value="PEBP-like"/>
    <property type="match status" value="1"/>
</dbReference>
<dbReference type="GO" id="GO:0010030">
    <property type="term" value="P:positive regulation of seed germination"/>
    <property type="evidence" value="ECO:0007669"/>
    <property type="project" value="TreeGrafter"/>
</dbReference>
<dbReference type="PANTHER" id="PTHR11362">
    <property type="entry name" value="PHOSPHATIDYLETHANOLAMINE-BINDING PROTEIN"/>
    <property type="match status" value="1"/>
</dbReference>
<dbReference type="OrthoDB" id="2506647at2759"/>
<keyword evidence="2" id="KW-1185">Reference proteome</keyword>
<sequence length="165" mass="18505">MNPITYTNEPVSPRVTMSVYYNNRKVTNGCELHTLTAQTTPRVVIGGKRDEKYTLILADSDDPKYNSQENLSWLVINIPGGTTCAQGTQVVSYKGPGPGVGVHRYRFDLYKQEEKIDKIKNINILLLRGCLKTCDFAYSHKLGDPVGVTYFNVRKQPPPPAKKKT</sequence>
<protein>
    <submittedName>
        <fullName evidence="1">Phosphatidylethanolamine-binding protein PEBP</fullName>
    </submittedName>
</protein>
<evidence type="ECO:0000313" key="1">
    <source>
        <dbReference type="EMBL" id="PWA82418.1"/>
    </source>
</evidence>
<name>A0A2U1P9J8_ARTAN</name>
<proteinExistence type="predicted"/>
<dbReference type="EMBL" id="PKPP01001474">
    <property type="protein sequence ID" value="PWA82418.1"/>
    <property type="molecule type" value="Genomic_DNA"/>
</dbReference>
<organism evidence="1 2">
    <name type="scientific">Artemisia annua</name>
    <name type="common">Sweet wormwood</name>
    <dbReference type="NCBI Taxonomy" id="35608"/>
    <lineage>
        <taxon>Eukaryota</taxon>
        <taxon>Viridiplantae</taxon>
        <taxon>Streptophyta</taxon>
        <taxon>Embryophyta</taxon>
        <taxon>Tracheophyta</taxon>
        <taxon>Spermatophyta</taxon>
        <taxon>Magnoliopsida</taxon>
        <taxon>eudicotyledons</taxon>
        <taxon>Gunneridae</taxon>
        <taxon>Pentapetalae</taxon>
        <taxon>asterids</taxon>
        <taxon>campanulids</taxon>
        <taxon>Asterales</taxon>
        <taxon>Asteraceae</taxon>
        <taxon>Asteroideae</taxon>
        <taxon>Anthemideae</taxon>
        <taxon>Artemisiinae</taxon>
        <taxon>Artemisia</taxon>
    </lineage>
</organism>
<dbReference type="InterPro" id="IPR036610">
    <property type="entry name" value="PEBP-like_sf"/>
</dbReference>